<proteinExistence type="predicted"/>
<dbReference type="RefSeq" id="WP_166147730.1">
    <property type="nucleotide sequence ID" value="NZ_JAANYN010000005.1"/>
</dbReference>
<name>A0ABX0H7M5_9BACT</name>
<dbReference type="Gene3D" id="3.10.50.30">
    <property type="entry name" value="Transcription elongation factor, GreA/GreB, C-terminal domain"/>
    <property type="match status" value="1"/>
</dbReference>
<keyword evidence="2" id="KW-0251">Elongation factor</keyword>
<sequence>MIPVIKATDVETILKMVRNLTPEEKTKEVKQLVYEIQKAKKVPDDKLPQNVIQLNSYFEARFEQGGQQIAMSLVHPKIADLSNQKLSLFSPLGVALIGFKEGDRIEWSLPGGKRTIHILKVSNPECIKVN</sequence>
<evidence type="ECO:0000313" key="3">
    <source>
        <dbReference type="Proteomes" id="UP000649799"/>
    </source>
</evidence>
<dbReference type="InterPro" id="IPR036953">
    <property type="entry name" value="GreA/GreB_C_sf"/>
</dbReference>
<dbReference type="InterPro" id="IPR018151">
    <property type="entry name" value="TF_GreA/GreB_CS"/>
</dbReference>
<dbReference type="EMBL" id="JAANYN010000005">
    <property type="protein sequence ID" value="NHE57861.1"/>
    <property type="molecule type" value="Genomic_DNA"/>
</dbReference>
<dbReference type="Proteomes" id="UP000649799">
    <property type="component" value="Unassembled WGS sequence"/>
</dbReference>
<keyword evidence="2" id="KW-0648">Protein biosynthesis</keyword>
<evidence type="ECO:0000313" key="2">
    <source>
        <dbReference type="EMBL" id="NHE57861.1"/>
    </source>
</evidence>
<dbReference type="GO" id="GO:0003746">
    <property type="term" value="F:translation elongation factor activity"/>
    <property type="evidence" value="ECO:0007669"/>
    <property type="project" value="UniProtKB-KW"/>
</dbReference>
<dbReference type="PROSITE" id="PS00830">
    <property type="entry name" value="GREAB_2"/>
    <property type="match status" value="1"/>
</dbReference>
<feature type="domain" description="Transcription elongation factor GreA/GreB C-terminal" evidence="1">
    <location>
        <begin position="48"/>
        <end position="122"/>
    </location>
</feature>
<dbReference type="Pfam" id="PF01272">
    <property type="entry name" value="GreA_GreB"/>
    <property type="match status" value="1"/>
</dbReference>
<accession>A0ABX0H7M5</accession>
<dbReference type="SUPFAM" id="SSF54534">
    <property type="entry name" value="FKBP-like"/>
    <property type="match status" value="1"/>
</dbReference>
<gene>
    <name evidence="2" type="ORF">G9Q97_13685</name>
</gene>
<dbReference type="InterPro" id="IPR001437">
    <property type="entry name" value="Tscrpt_elong_fac_GreA/B_C"/>
</dbReference>
<reference evidence="2 3" key="1">
    <citation type="submission" date="2020-03" db="EMBL/GenBank/DDBJ databases">
        <title>Cyclobacterium plantarum sp. nov., a marine bacterium isolated from a coastal-marine wetland.</title>
        <authorList>
            <person name="Sanchez-Porro C."/>
            <person name="Ventosa A."/>
            <person name="Amoozegar M."/>
        </authorList>
    </citation>
    <scope>NUCLEOTIDE SEQUENCE [LARGE SCALE GENOMIC DNA]</scope>
    <source>
        <strain evidence="2 3">GBPx2</strain>
    </source>
</reference>
<dbReference type="InterPro" id="IPR023459">
    <property type="entry name" value="Tscrpt_elong_fac_GreA/B_fam"/>
</dbReference>
<dbReference type="PANTHER" id="PTHR30437">
    <property type="entry name" value="TRANSCRIPTION ELONGATION FACTOR GREA"/>
    <property type="match status" value="1"/>
</dbReference>
<comment type="caution">
    <text evidence="2">The sequence shown here is derived from an EMBL/GenBank/DDBJ whole genome shotgun (WGS) entry which is preliminary data.</text>
</comment>
<keyword evidence="3" id="KW-1185">Reference proteome</keyword>
<evidence type="ECO:0000259" key="1">
    <source>
        <dbReference type="Pfam" id="PF01272"/>
    </source>
</evidence>
<protein>
    <submittedName>
        <fullName evidence="2">Transcription elongation factor GreAB</fullName>
    </submittedName>
</protein>
<dbReference type="PANTHER" id="PTHR30437:SF5">
    <property type="entry name" value="REGULATOR OF NUCLEOSIDE DIPHOSPHATE KINASE"/>
    <property type="match status" value="1"/>
</dbReference>
<organism evidence="2 3">
    <name type="scientific">Cyclobacterium plantarum</name>
    <dbReference type="NCBI Taxonomy" id="2716263"/>
    <lineage>
        <taxon>Bacteria</taxon>
        <taxon>Pseudomonadati</taxon>
        <taxon>Bacteroidota</taxon>
        <taxon>Cytophagia</taxon>
        <taxon>Cytophagales</taxon>
        <taxon>Cyclobacteriaceae</taxon>
        <taxon>Cyclobacterium</taxon>
    </lineage>
</organism>